<protein>
    <recommendedName>
        <fullName evidence="4">DUF748 domain-containing protein</fullName>
    </recommendedName>
</protein>
<keyword evidence="1" id="KW-1133">Transmembrane helix</keyword>
<reference evidence="2 3" key="1">
    <citation type="submission" date="2018-03" db="EMBL/GenBank/DDBJ databases">
        <title>Marinobacter brunus sp. nov., a marine bacterium of Gamma-proteobacteria isolated from the surface seawater of the South China Sea.</title>
        <authorList>
            <person name="Cheng H."/>
            <person name="Wu Y.-H."/>
            <person name="Xamxidin M."/>
            <person name="Xu X.-W."/>
        </authorList>
    </citation>
    <scope>NUCLEOTIDE SEQUENCE [LARGE SCALE GENOMIC DNA]</scope>
    <source>
        <strain evidence="2 3">NH169-3</strain>
    </source>
</reference>
<sequence>MAKRKAESRLGKVVLASVGVVLVLYTLAGFLLVPWWLERNLPDQLAERLGWQARLESLSFNPYSFALELDAFAARDANDEPVLAFDRLQVNLSFLQLLRGIAGFEDIRLIEPEIRLDLLSDYSLNYARDWQRRNPQLAVTESASGASSGIPTKLYFGQVAIEGGALRFRDFTREAPAEFRIAPLNLELSDLATWRREGLESRYSLTAALGEQTIDWEGELSVTPLYSSGQLKLSGINQKTLSHFLSPYLPWQLRSASVTLESGYELAGGDRFELITSGGSLSIADLSLALAADDETPALAVGALDVQGIGFDLTAGQASVGMIVVEKPELTVQRLGGGELDWLASLPEATGSAAASQPGPGSSGFRWSVQGVEVTGGQVHWRDQLPETPAAVDLVNLSVTLGGLSHQLEDPVSYQVAAELQTGGRFTAAGQLTPAPFTFEAALTGKDLSLPVIQPYLARAANLEVRQGRLSFDGNLDLDEQDSPLTGTFSGTAEMHDFQGRLPGSNDDVVSWAALRLAPVEFNLNPARLEIGTITLQQPAVRVVRRADGVHNLQQIARATPAEPDEPSEPLAGAKTAEPGAPAFIFRIGDTVLEQGSIAYTDLTLSPPFSTDFNQLEGMVSGLSNVPPQQGRVSISGRLAGVAPVRFEGSLGALGSKEPSNLRLTMKDLALPVLSPYFGRYLGYTVDSGKLALDLEYRITGSQLEAANEVMLDRMALGASVASDQAIQAPVKLGLALLTDRNGVIDVNLPVSGDMSDPRFSIGQIVMRAFVNLLAKAAASPFSMLGSLADLAGFSSEELGRVGFVPGTVRLAEGEADQLSVLAEALQKRPDLLLNIRGAIAPEADALALLKARMKARGEEVTGDAWEQARAAWRKGEISLPPEALGALAASRGLAIRRLLENTYQVPDRQLFLLEPSRDAALDEQGHVTVQFTLDVR</sequence>
<keyword evidence="1" id="KW-0812">Transmembrane</keyword>
<dbReference type="GO" id="GO:0005886">
    <property type="term" value="C:plasma membrane"/>
    <property type="evidence" value="ECO:0007669"/>
    <property type="project" value="TreeGrafter"/>
</dbReference>
<dbReference type="Pfam" id="PF05359">
    <property type="entry name" value="DUF748"/>
    <property type="match status" value="2"/>
</dbReference>
<dbReference type="PANTHER" id="PTHR30441:SF8">
    <property type="entry name" value="DUF748 DOMAIN-CONTAINING PROTEIN"/>
    <property type="match status" value="1"/>
</dbReference>
<dbReference type="InterPro" id="IPR052894">
    <property type="entry name" value="AsmA-related"/>
</dbReference>
<dbReference type="PANTHER" id="PTHR30441">
    <property type="entry name" value="DUF748 DOMAIN-CONTAINING PROTEIN"/>
    <property type="match status" value="1"/>
</dbReference>
<dbReference type="OrthoDB" id="9757969at2"/>
<organism evidence="2 3">
    <name type="scientific">Marinobacter fuscus</name>
    <dbReference type="NCBI Taxonomy" id="2109942"/>
    <lineage>
        <taxon>Bacteria</taxon>
        <taxon>Pseudomonadati</taxon>
        <taxon>Pseudomonadota</taxon>
        <taxon>Gammaproteobacteria</taxon>
        <taxon>Pseudomonadales</taxon>
        <taxon>Marinobacteraceae</taxon>
        <taxon>Marinobacter</taxon>
    </lineage>
</organism>
<dbReference type="RefSeq" id="WP_106760979.1">
    <property type="nucleotide sequence ID" value="NZ_PXNP01000009.1"/>
</dbReference>
<evidence type="ECO:0000313" key="2">
    <source>
        <dbReference type="EMBL" id="PSF13406.1"/>
    </source>
</evidence>
<evidence type="ECO:0000313" key="3">
    <source>
        <dbReference type="Proteomes" id="UP000239866"/>
    </source>
</evidence>
<dbReference type="Proteomes" id="UP000239866">
    <property type="component" value="Unassembled WGS sequence"/>
</dbReference>
<dbReference type="GO" id="GO:0090313">
    <property type="term" value="P:regulation of protein targeting to membrane"/>
    <property type="evidence" value="ECO:0007669"/>
    <property type="project" value="TreeGrafter"/>
</dbReference>
<evidence type="ECO:0000256" key="1">
    <source>
        <dbReference type="SAM" id="Phobius"/>
    </source>
</evidence>
<dbReference type="EMBL" id="PXNP01000009">
    <property type="protein sequence ID" value="PSF13406.1"/>
    <property type="molecule type" value="Genomic_DNA"/>
</dbReference>
<gene>
    <name evidence="2" type="ORF">C7H09_01995</name>
</gene>
<keyword evidence="1" id="KW-0472">Membrane</keyword>
<dbReference type="AlphaFoldDB" id="A0A2T1KTG6"/>
<comment type="caution">
    <text evidence="2">The sequence shown here is derived from an EMBL/GenBank/DDBJ whole genome shotgun (WGS) entry which is preliminary data.</text>
</comment>
<feature type="transmembrane region" description="Helical" evidence="1">
    <location>
        <begin position="12"/>
        <end position="37"/>
    </location>
</feature>
<proteinExistence type="predicted"/>
<dbReference type="InterPro" id="IPR008023">
    <property type="entry name" value="DUF748"/>
</dbReference>
<name>A0A2T1KTG6_9GAMM</name>
<accession>A0A2T1KTG6</accession>
<evidence type="ECO:0008006" key="4">
    <source>
        <dbReference type="Google" id="ProtNLM"/>
    </source>
</evidence>
<keyword evidence="3" id="KW-1185">Reference proteome</keyword>